<organism evidence="1 2">
    <name type="scientific">Cuscuta campestris</name>
    <dbReference type="NCBI Taxonomy" id="132261"/>
    <lineage>
        <taxon>Eukaryota</taxon>
        <taxon>Viridiplantae</taxon>
        <taxon>Streptophyta</taxon>
        <taxon>Embryophyta</taxon>
        <taxon>Tracheophyta</taxon>
        <taxon>Spermatophyta</taxon>
        <taxon>Magnoliopsida</taxon>
        <taxon>eudicotyledons</taxon>
        <taxon>Gunneridae</taxon>
        <taxon>Pentapetalae</taxon>
        <taxon>asterids</taxon>
        <taxon>lamiids</taxon>
        <taxon>Solanales</taxon>
        <taxon>Convolvulaceae</taxon>
        <taxon>Cuscuteae</taxon>
        <taxon>Cuscuta</taxon>
        <taxon>Cuscuta subgen. Grammica</taxon>
        <taxon>Cuscuta sect. Cleistogrammica</taxon>
    </lineage>
</organism>
<reference evidence="1 2" key="1">
    <citation type="submission" date="2018-04" db="EMBL/GenBank/DDBJ databases">
        <authorList>
            <person name="Vogel A."/>
        </authorList>
    </citation>
    <scope>NUCLEOTIDE SEQUENCE [LARGE SCALE GENOMIC DNA]</scope>
</reference>
<dbReference type="AlphaFoldDB" id="A0A484KY11"/>
<keyword evidence="2" id="KW-1185">Reference proteome</keyword>
<accession>A0A484KY11</accession>
<evidence type="ECO:0000313" key="2">
    <source>
        <dbReference type="Proteomes" id="UP000595140"/>
    </source>
</evidence>
<dbReference type="EMBL" id="OOIL02000776">
    <property type="protein sequence ID" value="VFQ69114.1"/>
    <property type="molecule type" value="Genomic_DNA"/>
</dbReference>
<evidence type="ECO:0000313" key="1">
    <source>
        <dbReference type="EMBL" id="VFQ69114.1"/>
    </source>
</evidence>
<name>A0A484KY11_9ASTE</name>
<protein>
    <submittedName>
        <fullName evidence="1">Uncharacterized protein</fullName>
    </submittedName>
</protein>
<dbReference type="Proteomes" id="UP000595140">
    <property type="component" value="Unassembled WGS sequence"/>
</dbReference>
<sequence length="153" mass="16962">LSDFCMRLRSGRVIGDIEVNGSNSEVSVSEPNSFNSEFVAESEDRPANLLAVDLFDSCSDSIFDNLFEIKSEPKMTTLRELAAPNLNVQPLSITYAELEKPLKLNSGFINLLPKFHGLLGEDPFRHISEFLITCGAMVPEGVAQDQIRLRAFP</sequence>
<proteinExistence type="predicted"/>
<feature type="non-terminal residue" evidence="1">
    <location>
        <position position="1"/>
    </location>
</feature>
<gene>
    <name evidence="1" type="ORF">CCAM_LOCUS10890</name>
</gene>
<dbReference type="OrthoDB" id="1298831at2759"/>